<dbReference type="PROSITE" id="PS00041">
    <property type="entry name" value="HTH_ARAC_FAMILY_1"/>
    <property type="match status" value="1"/>
</dbReference>
<evidence type="ECO:0000313" key="6">
    <source>
        <dbReference type="Proteomes" id="UP000440513"/>
    </source>
</evidence>
<dbReference type="GO" id="GO:0003700">
    <property type="term" value="F:DNA-binding transcription factor activity"/>
    <property type="evidence" value="ECO:0007669"/>
    <property type="project" value="InterPro"/>
</dbReference>
<dbReference type="Pfam" id="PF12833">
    <property type="entry name" value="HTH_18"/>
    <property type="match status" value="1"/>
</dbReference>
<dbReference type="InterPro" id="IPR003313">
    <property type="entry name" value="AraC-bd"/>
</dbReference>
<dbReference type="PANTHER" id="PTHR43280">
    <property type="entry name" value="ARAC-FAMILY TRANSCRIPTIONAL REGULATOR"/>
    <property type="match status" value="1"/>
</dbReference>
<protein>
    <submittedName>
        <fullName evidence="5">AraC family transcriptional regulator</fullName>
    </submittedName>
</protein>
<evidence type="ECO:0000313" key="5">
    <source>
        <dbReference type="EMBL" id="MST65234.1"/>
    </source>
</evidence>
<dbReference type="InterPro" id="IPR020449">
    <property type="entry name" value="Tscrpt_reg_AraC-type_HTH"/>
</dbReference>
<dbReference type="EMBL" id="VUMS01000001">
    <property type="protein sequence ID" value="MST65234.1"/>
    <property type="molecule type" value="Genomic_DNA"/>
</dbReference>
<accession>A0A7X2P0H4</accession>
<keyword evidence="1" id="KW-0805">Transcription regulation</keyword>
<dbReference type="AlphaFoldDB" id="A0A7X2P0H4"/>
<dbReference type="SUPFAM" id="SSF46689">
    <property type="entry name" value="Homeodomain-like"/>
    <property type="match status" value="2"/>
</dbReference>
<dbReference type="Gene3D" id="2.60.120.10">
    <property type="entry name" value="Jelly Rolls"/>
    <property type="match status" value="1"/>
</dbReference>
<dbReference type="InterPro" id="IPR018062">
    <property type="entry name" value="HTH_AraC-typ_CS"/>
</dbReference>
<dbReference type="PRINTS" id="PR00032">
    <property type="entry name" value="HTHARAC"/>
</dbReference>
<dbReference type="InterPro" id="IPR009057">
    <property type="entry name" value="Homeodomain-like_sf"/>
</dbReference>
<dbReference type="InterPro" id="IPR014710">
    <property type="entry name" value="RmlC-like_jellyroll"/>
</dbReference>
<keyword evidence="2" id="KW-0238">DNA-binding</keyword>
<organism evidence="5 6">
    <name type="scientific">Oliverpabstia intestinalis</name>
    <dbReference type="NCBI Taxonomy" id="2606633"/>
    <lineage>
        <taxon>Bacteria</taxon>
        <taxon>Bacillati</taxon>
        <taxon>Bacillota</taxon>
        <taxon>Clostridia</taxon>
        <taxon>Lachnospirales</taxon>
        <taxon>Lachnospiraceae</taxon>
        <taxon>Oliverpabstia</taxon>
    </lineage>
</organism>
<dbReference type="PROSITE" id="PS01124">
    <property type="entry name" value="HTH_ARAC_FAMILY_2"/>
    <property type="match status" value="1"/>
</dbReference>
<sequence length="279" mass="32514">MSTLSYSLTDLSPEHQPPHQHLRYVTSSSFGSDWNGVLHSHDCTELFYVTDGEGWLCTDETQIPLRKNNLVIVNPKVHHTERSSPEKKMHYIVLGIDNLQFRFHEGETFSPFQIFQLSSHREMILSLLHTILEELQKKQTSYEEVCQHYLSILLLQLHRITGKEFSFAPPTDIPYECQRAKAYIEEHFHEPVTLERIAAIVHWDKFYLSHQFSAAFSVSPINYLLQLRITHSKRLLCDTDYSITQIAESSGFSSQNYFTQAFKKLVGVSPRAYRQKHQK</sequence>
<keyword evidence="3" id="KW-0804">Transcription</keyword>
<dbReference type="Gene3D" id="1.10.10.60">
    <property type="entry name" value="Homeodomain-like"/>
    <property type="match status" value="2"/>
</dbReference>
<dbReference type="SMART" id="SM00342">
    <property type="entry name" value="HTH_ARAC"/>
    <property type="match status" value="1"/>
</dbReference>
<keyword evidence="6" id="KW-1185">Reference proteome</keyword>
<evidence type="ECO:0000256" key="3">
    <source>
        <dbReference type="ARBA" id="ARBA00023163"/>
    </source>
</evidence>
<gene>
    <name evidence="5" type="ORF">FYJ57_00460</name>
</gene>
<comment type="caution">
    <text evidence="5">The sequence shown here is derived from an EMBL/GenBank/DDBJ whole genome shotgun (WGS) entry which is preliminary data.</text>
</comment>
<dbReference type="Pfam" id="PF02311">
    <property type="entry name" value="AraC_binding"/>
    <property type="match status" value="1"/>
</dbReference>
<dbReference type="SUPFAM" id="SSF51215">
    <property type="entry name" value="Regulatory protein AraC"/>
    <property type="match status" value="1"/>
</dbReference>
<evidence type="ECO:0000256" key="2">
    <source>
        <dbReference type="ARBA" id="ARBA00023125"/>
    </source>
</evidence>
<name>A0A7X2P0H4_9FIRM</name>
<dbReference type="GO" id="GO:0043565">
    <property type="term" value="F:sequence-specific DNA binding"/>
    <property type="evidence" value="ECO:0007669"/>
    <property type="project" value="InterPro"/>
</dbReference>
<evidence type="ECO:0000259" key="4">
    <source>
        <dbReference type="PROSITE" id="PS01124"/>
    </source>
</evidence>
<reference evidence="5 6" key="1">
    <citation type="submission" date="2019-08" db="EMBL/GenBank/DDBJ databases">
        <title>In-depth cultivation of the pig gut microbiome towards novel bacterial diversity and tailored functional studies.</title>
        <authorList>
            <person name="Wylensek D."/>
            <person name="Hitch T.C.A."/>
            <person name="Clavel T."/>
        </authorList>
    </citation>
    <scope>NUCLEOTIDE SEQUENCE [LARGE SCALE GENOMIC DNA]</scope>
    <source>
        <strain evidence="5 6">BSM-380-WT-5A</strain>
    </source>
</reference>
<dbReference type="InterPro" id="IPR037923">
    <property type="entry name" value="HTH-like"/>
</dbReference>
<proteinExistence type="predicted"/>
<feature type="domain" description="HTH araC/xylS-type" evidence="4">
    <location>
        <begin position="178"/>
        <end position="276"/>
    </location>
</feature>
<dbReference type="InterPro" id="IPR018060">
    <property type="entry name" value="HTH_AraC"/>
</dbReference>
<dbReference type="PANTHER" id="PTHR43280:SF2">
    <property type="entry name" value="HTH-TYPE TRANSCRIPTIONAL REGULATOR EXSA"/>
    <property type="match status" value="1"/>
</dbReference>
<dbReference type="Proteomes" id="UP000440513">
    <property type="component" value="Unassembled WGS sequence"/>
</dbReference>
<evidence type="ECO:0000256" key="1">
    <source>
        <dbReference type="ARBA" id="ARBA00023015"/>
    </source>
</evidence>